<protein>
    <recommendedName>
        <fullName evidence="3">Endonuclease/exonuclease/phosphatase domain-containing protein</fullName>
    </recommendedName>
</protein>
<dbReference type="AlphaFoldDB" id="A0A4C1U0E3"/>
<gene>
    <name evidence="1" type="ORF">EVAR_75113_1</name>
</gene>
<proteinExistence type="predicted"/>
<dbReference type="InterPro" id="IPR036691">
    <property type="entry name" value="Endo/exonu/phosph_ase_sf"/>
</dbReference>
<name>A0A4C1U0E3_EUMVA</name>
<reference evidence="1 2" key="1">
    <citation type="journal article" date="2019" name="Commun. Biol.">
        <title>The bagworm genome reveals a unique fibroin gene that provides high tensile strength.</title>
        <authorList>
            <person name="Kono N."/>
            <person name="Nakamura H."/>
            <person name="Ohtoshi R."/>
            <person name="Tomita M."/>
            <person name="Numata K."/>
            <person name="Arakawa K."/>
        </authorList>
    </citation>
    <scope>NUCLEOTIDE SEQUENCE [LARGE SCALE GENOMIC DNA]</scope>
</reference>
<evidence type="ECO:0000313" key="1">
    <source>
        <dbReference type="EMBL" id="GBP19821.1"/>
    </source>
</evidence>
<comment type="caution">
    <text evidence="1">The sequence shown here is derived from an EMBL/GenBank/DDBJ whole genome shotgun (WGS) entry which is preliminary data.</text>
</comment>
<evidence type="ECO:0000313" key="2">
    <source>
        <dbReference type="Proteomes" id="UP000299102"/>
    </source>
</evidence>
<dbReference type="Proteomes" id="UP000299102">
    <property type="component" value="Unassembled WGS sequence"/>
</dbReference>
<accession>A0A4C1U0E3</accession>
<dbReference type="EMBL" id="BGZK01000112">
    <property type="protein sequence ID" value="GBP19821.1"/>
    <property type="molecule type" value="Genomic_DNA"/>
</dbReference>
<keyword evidence="2" id="KW-1185">Reference proteome</keyword>
<dbReference type="SUPFAM" id="SSF56219">
    <property type="entry name" value="DNase I-like"/>
    <property type="match status" value="1"/>
</dbReference>
<evidence type="ECO:0008006" key="3">
    <source>
        <dbReference type="Google" id="ProtNLM"/>
    </source>
</evidence>
<organism evidence="1 2">
    <name type="scientific">Eumeta variegata</name>
    <name type="common">Bagworm moth</name>
    <name type="synonym">Eumeta japonica</name>
    <dbReference type="NCBI Taxonomy" id="151549"/>
    <lineage>
        <taxon>Eukaryota</taxon>
        <taxon>Metazoa</taxon>
        <taxon>Ecdysozoa</taxon>
        <taxon>Arthropoda</taxon>
        <taxon>Hexapoda</taxon>
        <taxon>Insecta</taxon>
        <taxon>Pterygota</taxon>
        <taxon>Neoptera</taxon>
        <taxon>Endopterygota</taxon>
        <taxon>Lepidoptera</taxon>
        <taxon>Glossata</taxon>
        <taxon>Ditrysia</taxon>
        <taxon>Tineoidea</taxon>
        <taxon>Psychidae</taxon>
        <taxon>Oiketicinae</taxon>
        <taxon>Eumeta</taxon>
    </lineage>
</organism>
<sequence>MTDHGAIVIVSIQLSPSKALIRSDLETLLAVDDAAIFFGDFNCKHTDWRCTASNANAIGAFTNYVRTVVESSLRTVPATIDRRKLLTHAFELLRAKNVALRRTRISHSRK</sequence>